<keyword evidence="3" id="KW-1185">Reference proteome</keyword>
<gene>
    <name evidence="4" type="primary">LOC109114067</name>
</gene>
<protein>
    <submittedName>
        <fullName evidence="4">Uncharacterized protein LOC109114067</fullName>
    </submittedName>
</protein>
<evidence type="ECO:0000313" key="4">
    <source>
        <dbReference type="RefSeq" id="XP_019051682.1"/>
    </source>
</evidence>
<dbReference type="STRING" id="4432.A0A1U8PYQ8"/>
<dbReference type="Pfam" id="PF07727">
    <property type="entry name" value="RVT_2"/>
    <property type="match status" value="1"/>
</dbReference>
<feature type="domain" description="Reverse transcriptase Ty1/copia-type" evidence="2">
    <location>
        <begin position="1"/>
        <end position="78"/>
    </location>
</feature>
<dbReference type="InterPro" id="IPR013103">
    <property type="entry name" value="RVT_2"/>
</dbReference>
<dbReference type="InParanoid" id="A0A1U8PYQ8"/>
<organism evidence="3 4">
    <name type="scientific">Nelumbo nucifera</name>
    <name type="common">Sacred lotus</name>
    <dbReference type="NCBI Taxonomy" id="4432"/>
    <lineage>
        <taxon>Eukaryota</taxon>
        <taxon>Viridiplantae</taxon>
        <taxon>Streptophyta</taxon>
        <taxon>Embryophyta</taxon>
        <taxon>Tracheophyta</taxon>
        <taxon>Spermatophyta</taxon>
        <taxon>Magnoliopsida</taxon>
        <taxon>Proteales</taxon>
        <taxon>Nelumbonaceae</taxon>
        <taxon>Nelumbo</taxon>
    </lineage>
</organism>
<dbReference type="OrthoDB" id="128382at2759"/>
<sequence>MYVDDIVFIGNDTHGIDELKQFLQQHFQTKDLGTLKYFLGIEVAQSKWEISLSQRKYVLDMLDETGLLGSKPVETPMDPNVKMTDSQGEPLEDPTRYQRLVGS</sequence>
<name>A0A1U8PYQ8_NELNU</name>
<dbReference type="OMA" id="DQEGINA"/>
<dbReference type="GeneID" id="109114067"/>
<reference evidence="4" key="1">
    <citation type="submission" date="2025-08" db="UniProtKB">
        <authorList>
            <consortium name="RefSeq"/>
        </authorList>
    </citation>
    <scope>IDENTIFICATION</scope>
</reference>
<dbReference type="KEGG" id="nnu:109114067"/>
<proteinExistence type="predicted"/>
<accession>A0A1U8PYQ8</accession>
<feature type="region of interest" description="Disordered" evidence="1">
    <location>
        <begin position="69"/>
        <end position="103"/>
    </location>
</feature>
<evidence type="ECO:0000256" key="1">
    <source>
        <dbReference type="SAM" id="MobiDB-lite"/>
    </source>
</evidence>
<dbReference type="AlphaFoldDB" id="A0A1U8PYQ8"/>
<evidence type="ECO:0000313" key="3">
    <source>
        <dbReference type="Proteomes" id="UP000189703"/>
    </source>
</evidence>
<evidence type="ECO:0000259" key="2">
    <source>
        <dbReference type="Pfam" id="PF07727"/>
    </source>
</evidence>
<dbReference type="RefSeq" id="XP_019051682.1">
    <property type="nucleotide sequence ID" value="XM_019196137.1"/>
</dbReference>
<dbReference type="Proteomes" id="UP000189703">
    <property type="component" value="Unplaced"/>
</dbReference>